<comment type="caution">
    <text evidence="11">The sequence shown here is derived from an EMBL/GenBank/DDBJ whole genome shotgun (WGS) entry which is preliminary data.</text>
</comment>
<dbReference type="PANTHER" id="PTHR43406">
    <property type="entry name" value="TRYPTOPHAN SYNTHASE, ALPHA CHAIN"/>
    <property type="match status" value="1"/>
</dbReference>
<dbReference type="EC" id="4.2.1.20" evidence="9"/>
<evidence type="ECO:0000256" key="4">
    <source>
        <dbReference type="ARBA" id="ARBA00022605"/>
    </source>
</evidence>
<evidence type="ECO:0000256" key="9">
    <source>
        <dbReference type="HAMAP-Rule" id="MF_00131"/>
    </source>
</evidence>
<proteinExistence type="inferred from homology"/>
<keyword evidence="12" id="KW-1185">Reference proteome</keyword>
<accession>A0A133UAS8</accession>
<comment type="catalytic activity">
    <reaction evidence="8 9">
        <text>(1S,2R)-1-C-(indol-3-yl)glycerol 3-phosphate + L-serine = D-glyceraldehyde 3-phosphate + L-tryptophan + H2O</text>
        <dbReference type="Rhea" id="RHEA:10532"/>
        <dbReference type="ChEBI" id="CHEBI:15377"/>
        <dbReference type="ChEBI" id="CHEBI:33384"/>
        <dbReference type="ChEBI" id="CHEBI:57912"/>
        <dbReference type="ChEBI" id="CHEBI:58866"/>
        <dbReference type="ChEBI" id="CHEBI:59776"/>
        <dbReference type="EC" id="4.2.1.20"/>
    </reaction>
</comment>
<keyword evidence="7 9" id="KW-0456">Lyase</keyword>
<dbReference type="GO" id="GO:0004834">
    <property type="term" value="F:tryptophan synthase activity"/>
    <property type="evidence" value="ECO:0007669"/>
    <property type="project" value="UniProtKB-UniRule"/>
</dbReference>
<comment type="function">
    <text evidence="1 9">The alpha subunit is responsible for the aldol cleavage of indoleglycerol phosphate to indole and glyceraldehyde 3-phosphate.</text>
</comment>
<dbReference type="PANTHER" id="PTHR43406:SF1">
    <property type="entry name" value="TRYPTOPHAN SYNTHASE ALPHA CHAIN, CHLOROPLASTIC"/>
    <property type="match status" value="1"/>
</dbReference>
<dbReference type="Gene3D" id="3.20.20.70">
    <property type="entry name" value="Aldolase class I"/>
    <property type="match status" value="1"/>
</dbReference>
<dbReference type="CDD" id="cd04724">
    <property type="entry name" value="Tryptophan_synthase_alpha"/>
    <property type="match status" value="1"/>
</dbReference>
<keyword evidence="5 9" id="KW-0822">Tryptophan biosynthesis</keyword>
<dbReference type="InterPro" id="IPR002028">
    <property type="entry name" value="Trp_synthase_suA"/>
</dbReference>
<dbReference type="SUPFAM" id="SSF51366">
    <property type="entry name" value="Ribulose-phoshate binding barrel"/>
    <property type="match status" value="1"/>
</dbReference>
<name>A0A133UAS8_9EURY</name>
<comment type="similarity">
    <text evidence="9 10">Belongs to the TrpA family.</text>
</comment>
<comment type="subunit">
    <text evidence="3 9">Tetramer of two alpha and two beta chains.</text>
</comment>
<reference evidence="11 12" key="1">
    <citation type="journal article" date="2016" name="Sci. Rep.">
        <title>Metabolic traits of an uncultured archaeal lineage -MSBL1- from brine pools of the Red Sea.</title>
        <authorList>
            <person name="Mwirichia R."/>
            <person name="Alam I."/>
            <person name="Rashid M."/>
            <person name="Vinu M."/>
            <person name="Ba-Alawi W."/>
            <person name="Anthony Kamau A."/>
            <person name="Kamanda Ngugi D."/>
            <person name="Goker M."/>
            <person name="Klenk H.P."/>
            <person name="Bajic V."/>
            <person name="Stingl U."/>
        </authorList>
    </citation>
    <scope>NUCLEOTIDE SEQUENCE [LARGE SCALE GENOMIC DNA]</scope>
    <source>
        <strain evidence="11">SCGC-AAA259A05</strain>
    </source>
</reference>
<evidence type="ECO:0000256" key="1">
    <source>
        <dbReference type="ARBA" id="ARBA00003365"/>
    </source>
</evidence>
<feature type="active site" description="Proton acceptor" evidence="9">
    <location>
        <position position="59"/>
    </location>
</feature>
<evidence type="ECO:0000256" key="6">
    <source>
        <dbReference type="ARBA" id="ARBA00023141"/>
    </source>
</evidence>
<dbReference type="InterPro" id="IPR013785">
    <property type="entry name" value="Aldolase_TIM"/>
</dbReference>
<protein>
    <recommendedName>
        <fullName evidence="9">Tryptophan synthase alpha chain</fullName>
        <ecNumber evidence="9">4.2.1.20</ecNumber>
    </recommendedName>
</protein>
<evidence type="ECO:0000256" key="5">
    <source>
        <dbReference type="ARBA" id="ARBA00022822"/>
    </source>
</evidence>
<organism evidence="11 12">
    <name type="scientific">candidate division MSBL1 archaeon SCGC-AAA259A05</name>
    <dbReference type="NCBI Taxonomy" id="1698259"/>
    <lineage>
        <taxon>Archaea</taxon>
        <taxon>Methanobacteriati</taxon>
        <taxon>Methanobacteriota</taxon>
        <taxon>candidate division MSBL1</taxon>
    </lineage>
</organism>
<evidence type="ECO:0000256" key="8">
    <source>
        <dbReference type="ARBA" id="ARBA00049047"/>
    </source>
</evidence>
<dbReference type="AlphaFoldDB" id="A0A133UAS8"/>
<keyword evidence="4 9" id="KW-0028">Amino-acid biosynthesis</keyword>
<dbReference type="PATRIC" id="fig|1698259.3.peg.359"/>
<evidence type="ECO:0000313" key="11">
    <source>
        <dbReference type="EMBL" id="KXA91258.1"/>
    </source>
</evidence>
<dbReference type="InterPro" id="IPR011060">
    <property type="entry name" value="RibuloseP-bd_barrel"/>
</dbReference>
<comment type="pathway">
    <text evidence="2 9">Amino-acid biosynthesis; L-tryptophan biosynthesis; L-tryptophan from chorismate: step 5/5.</text>
</comment>
<dbReference type="Proteomes" id="UP000070163">
    <property type="component" value="Unassembled WGS sequence"/>
</dbReference>
<dbReference type="EMBL" id="LHXJ01000015">
    <property type="protein sequence ID" value="KXA91258.1"/>
    <property type="molecule type" value="Genomic_DNA"/>
</dbReference>
<dbReference type="UniPathway" id="UPA00035">
    <property type="reaction ID" value="UER00044"/>
</dbReference>
<evidence type="ECO:0000256" key="7">
    <source>
        <dbReference type="ARBA" id="ARBA00023239"/>
    </source>
</evidence>
<dbReference type="GO" id="GO:0005829">
    <property type="term" value="C:cytosol"/>
    <property type="evidence" value="ECO:0007669"/>
    <property type="project" value="TreeGrafter"/>
</dbReference>
<sequence length="273" mass="29805">MTIEEKFQELNGMEQGAYMPHIYYGDPSEEFSLKQVETLVENGADMIEFGIPFSDPTADGPAFQEACERALGNGITPEQCIRGLEKLREGGVEVPIIVTTYYNIPYVYGIGNFLEKLEETGVQGIIVPNLPIEEAGDFLELSRKIGINLIFQITPNTTEGRMERIVESASGFIYIVNFEGVTGVRGSVADSTRNLIGKVKSLTELPLMAGFGVSEREHAASLVSAGADGVITGSALGEIYMRKLDNPEDALSDIGNFASRIKRGCMEGYRKLD</sequence>
<dbReference type="FunFam" id="3.20.20.70:FF:000037">
    <property type="entry name" value="Tryptophan synthase alpha chain"/>
    <property type="match status" value="1"/>
</dbReference>
<dbReference type="NCBIfam" id="TIGR00262">
    <property type="entry name" value="trpA"/>
    <property type="match status" value="1"/>
</dbReference>
<evidence type="ECO:0000256" key="3">
    <source>
        <dbReference type="ARBA" id="ARBA00011270"/>
    </source>
</evidence>
<evidence type="ECO:0000256" key="10">
    <source>
        <dbReference type="RuleBase" id="RU003662"/>
    </source>
</evidence>
<keyword evidence="6 9" id="KW-0057">Aromatic amino acid biosynthesis</keyword>
<evidence type="ECO:0000256" key="2">
    <source>
        <dbReference type="ARBA" id="ARBA00004733"/>
    </source>
</evidence>
<gene>
    <name evidence="9" type="primary">trpA</name>
    <name evidence="11" type="ORF">AKJ57_01950</name>
</gene>
<evidence type="ECO:0000313" key="12">
    <source>
        <dbReference type="Proteomes" id="UP000070163"/>
    </source>
</evidence>
<dbReference type="HAMAP" id="MF_00131">
    <property type="entry name" value="Trp_synth_alpha"/>
    <property type="match status" value="1"/>
</dbReference>
<feature type="active site" description="Proton acceptor" evidence="9">
    <location>
        <position position="48"/>
    </location>
</feature>
<dbReference type="Pfam" id="PF00290">
    <property type="entry name" value="Trp_syntA"/>
    <property type="match status" value="1"/>
</dbReference>